<sequence length="346" mass="35069">MRRRTEDVELQDVLPGEAGGWALGSLGAAANAVTVLRRTTWALIVAGPVLTVWVLVSRPAPVAPVAPVRQEQPAVGQSAGPGGFAELFVSAYLAAGEGTEDSLAPFLPTARDVTLRAAPGAQRAQELAAVKVREVSGGYWSVTVAARVVPSGATDTKAKPEGRSGSEAGSAPSRAVLRYFQVAVRSGAGGALSAAALPAEVAAPVSGEAPALAYGQSVPVPAADPAGQTLTGFFAAYLAGSGQLDRYLSPGTTLSAVSPAPYSRVEVAQVAETGTNDPGAQQSTPADGARRELLVQVAATDAAGQERPLVYAIAITARDGRWEIGSVEGAPVLSKGSARADEKEAQ</sequence>
<evidence type="ECO:0000256" key="1">
    <source>
        <dbReference type="SAM" id="MobiDB-lite"/>
    </source>
</evidence>
<reference evidence="2" key="1">
    <citation type="journal article" date="2022" name="Front. Microbiol.">
        <title>Mirubactin C rescues the lethal effect of cell wall biosynthesis mutations in Bacillus subtilis.</title>
        <authorList>
            <person name="Kepplinger B."/>
            <person name="Wen X."/>
            <person name="Tyler A.R."/>
            <person name="Kim B.Y."/>
            <person name="Brown J."/>
            <person name="Banks P."/>
            <person name="Dashti Y."/>
            <person name="Mackenzie E.S."/>
            <person name="Wills C."/>
            <person name="Kawai Y."/>
            <person name="Waldron K.J."/>
            <person name="Allenby N.E.E."/>
            <person name="Wu L.J."/>
            <person name="Hall M.J."/>
            <person name="Errington J."/>
        </authorList>
    </citation>
    <scope>NUCLEOTIDE SEQUENCE</scope>
    <source>
        <strain evidence="2">MDA8-470</strain>
    </source>
</reference>
<dbReference type="RefSeq" id="WP_265546865.1">
    <property type="nucleotide sequence ID" value="NZ_CP098740.1"/>
</dbReference>
<name>A0ABY6Q267_9ACTN</name>
<keyword evidence="3" id="KW-1185">Reference proteome</keyword>
<organism evidence="2 3">
    <name type="scientific">Streptomyces drozdowiczii</name>
    <dbReference type="NCBI Taxonomy" id="202862"/>
    <lineage>
        <taxon>Bacteria</taxon>
        <taxon>Bacillati</taxon>
        <taxon>Actinomycetota</taxon>
        <taxon>Actinomycetes</taxon>
        <taxon>Kitasatosporales</taxon>
        <taxon>Streptomycetaceae</taxon>
        <taxon>Streptomyces</taxon>
    </lineage>
</organism>
<dbReference type="InterPro" id="IPR024735">
    <property type="entry name" value="TcpC"/>
</dbReference>
<protein>
    <submittedName>
        <fullName evidence="2">Conjugal transfer protein</fullName>
    </submittedName>
</protein>
<feature type="region of interest" description="Disordered" evidence="1">
    <location>
        <begin position="326"/>
        <end position="346"/>
    </location>
</feature>
<evidence type="ECO:0000313" key="3">
    <source>
        <dbReference type="Proteomes" id="UP001164963"/>
    </source>
</evidence>
<gene>
    <name evidence="2" type="ORF">NEH16_33060</name>
</gene>
<proteinExistence type="predicted"/>
<accession>A0ABY6Q267</accession>
<evidence type="ECO:0000313" key="2">
    <source>
        <dbReference type="EMBL" id="UZK58268.1"/>
    </source>
</evidence>
<dbReference type="Proteomes" id="UP001164963">
    <property type="component" value="Chromosome"/>
</dbReference>
<dbReference type="EMBL" id="CP098740">
    <property type="protein sequence ID" value="UZK58268.1"/>
    <property type="molecule type" value="Genomic_DNA"/>
</dbReference>
<dbReference type="Pfam" id="PF12642">
    <property type="entry name" value="TpcC"/>
    <property type="match status" value="1"/>
</dbReference>